<dbReference type="EMBL" id="CAFBMG010000094">
    <property type="protein sequence ID" value="CAB4907081.1"/>
    <property type="molecule type" value="Genomic_DNA"/>
</dbReference>
<dbReference type="EMBL" id="CAEZYU010000212">
    <property type="protein sequence ID" value="CAB4764746.1"/>
    <property type="molecule type" value="Genomic_DNA"/>
</dbReference>
<dbReference type="InterPro" id="IPR000160">
    <property type="entry name" value="GGDEF_dom"/>
</dbReference>
<evidence type="ECO:0000259" key="2">
    <source>
        <dbReference type="PROSITE" id="PS50887"/>
    </source>
</evidence>
<dbReference type="InterPro" id="IPR035965">
    <property type="entry name" value="PAS-like_dom_sf"/>
</dbReference>
<dbReference type="PROSITE" id="PS50883">
    <property type="entry name" value="EAL"/>
    <property type="match status" value="1"/>
</dbReference>
<dbReference type="CDD" id="cd01949">
    <property type="entry name" value="GGDEF"/>
    <property type="match status" value="1"/>
</dbReference>
<gene>
    <name evidence="3" type="ORF">UFOPK1358_02093</name>
    <name evidence="4" type="ORF">UFOPK2766_02451</name>
    <name evidence="5" type="ORF">UFOPK3519_01176</name>
</gene>
<dbReference type="Gene3D" id="3.30.450.20">
    <property type="entry name" value="PAS domain"/>
    <property type="match status" value="1"/>
</dbReference>
<dbReference type="NCBIfam" id="TIGR00254">
    <property type="entry name" value="GGDEF"/>
    <property type="match status" value="1"/>
</dbReference>
<dbReference type="Gene3D" id="3.30.70.270">
    <property type="match status" value="1"/>
</dbReference>
<dbReference type="Pfam" id="PF00563">
    <property type="entry name" value="EAL"/>
    <property type="match status" value="1"/>
</dbReference>
<accession>A0A6J6UYY9</accession>
<evidence type="ECO:0000259" key="1">
    <source>
        <dbReference type="PROSITE" id="PS50883"/>
    </source>
</evidence>
<protein>
    <submittedName>
        <fullName evidence="4">Unannotated protein</fullName>
    </submittedName>
</protein>
<dbReference type="SMART" id="SM00052">
    <property type="entry name" value="EAL"/>
    <property type="match status" value="1"/>
</dbReference>
<dbReference type="PANTHER" id="PTHR44757:SF2">
    <property type="entry name" value="BIOFILM ARCHITECTURE MAINTENANCE PROTEIN MBAA"/>
    <property type="match status" value="1"/>
</dbReference>
<reference evidence="4" key="1">
    <citation type="submission" date="2020-05" db="EMBL/GenBank/DDBJ databases">
        <authorList>
            <person name="Chiriac C."/>
            <person name="Salcher M."/>
            <person name="Ghai R."/>
            <person name="Kavagutti S V."/>
        </authorList>
    </citation>
    <scope>NUCLEOTIDE SEQUENCE</scope>
</reference>
<sequence>MHVPEPSQSSGPLERSEVEYSLLRRAAFASMDAESILTAEFDTSGHVVDFRFVVTNLAAATVLRKPMVDLLDHLVSEVFPSSAAKIIEVWAGCLASGTALIEEIEIASDTEQPRWIRQQILPLGDAIAVTSHDITDRRRAEEELRRLAHQDPLTELPNRRAALDGICASLERHGHASPTTVLFVDLDRFKAINDTFGHAGGDDLLRQIAARLGSVLRGEDMVARFGGDEFVICLDGAASPVAVRSIVDKLIDALRVPFRLGESDVSISASIGVAESAKDWVGVVDTANLLVHQADIAAYEAKRQGRDQVAVFNEAIGLRVNRESMVLRELSSAIAQGNLEVHYQPQVDLKTLRPVGIEASVRWNHNEHGLLAESEFLSVAESAGLMVPLGRWTRREGMAAMKRMLALSPVMSASEFVMWFKLTEGELQDGLASWLSADAASVGLVPSSFGFEVDAHSAAGVLDTKSSVLSELRELGFRVVLAEVAANHASIRSVRATPADALKMECATVNKVDDPDTLTRSAVLGVLAVMGQLAETLGLKLMVGGIDRESQLLALQGSGFFAGSGDLVAQAVPEVRLVEVLEALQRASV</sequence>
<evidence type="ECO:0000313" key="4">
    <source>
        <dbReference type="EMBL" id="CAB4764746.1"/>
    </source>
</evidence>
<dbReference type="PANTHER" id="PTHR44757">
    <property type="entry name" value="DIGUANYLATE CYCLASE DGCP"/>
    <property type="match status" value="1"/>
</dbReference>
<dbReference type="InterPro" id="IPR001633">
    <property type="entry name" value="EAL_dom"/>
</dbReference>
<evidence type="ECO:0000313" key="5">
    <source>
        <dbReference type="EMBL" id="CAB4907081.1"/>
    </source>
</evidence>
<dbReference type="InterPro" id="IPR029787">
    <property type="entry name" value="Nucleotide_cyclase"/>
</dbReference>
<evidence type="ECO:0000313" key="3">
    <source>
        <dbReference type="EMBL" id="CAB4558782.1"/>
    </source>
</evidence>
<dbReference type="Gene3D" id="3.20.20.450">
    <property type="entry name" value="EAL domain"/>
    <property type="match status" value="1"/>
</dbReference>
<dbReference type="Pfam" id="PF08448">
    <property type="entry name" value="PAS_4"/>
    <property type="match status" value="1"/>
</dbReference>
<dbReference type="InterPro" id="IPR043128">
    <property type="entry name" value="Rev_trsase/Diguanyl_cyclase"/>
</dbReference>
<dbReference type="Pfam" id="PF00990">
    <property type="entry name" value="GGDEF"/>
    <property type="match status" value="1"/>
</dbReference>
<dbReference type="SUPFAM" id="SSF141868">
    <property type="entry name" value="EAL domain-like"/>
    <property type="match status" value="1"/>
</dbReference>
<name>A0A6J6UYY9_9ZZZZ</name>
<dbReference type="InterPro" id="IPR052155">
    <property type="entry name" value="Biofilm_reg_signaling"/>
</dbReference>
<feature type="domain" description="GGDEF" evidence="2">
    <location>
        <begin position="177"/>
        <end position="314"/>
    </location>
</feature>
<feature type="domain" description="EAL" evidence="1">
    <location>
        <begin position="323"/>
        <end position="585"/>
    </location>
</feature>
<dbReference type="SUPFAM" id="SSF55785">
    <property type="entry name" value="PYP-like sensor domain (PAS domain)"/>
    <property type="match status" value="1"/>
</dbReference>
<dbReference type="InterPro" id="IPR035919">
    <property type="entry name" value="EAL_sf"/>
</dbReference>
<dbReference type="InterPro" id="IPR013656">
    <property type="entry name" value="PAS_4"/>
</dbReference>
<dbReference type="SMART" id="SM00267">
    <property type="entry name" value="GGDEF"/>
    <property type="match status" value="1"/>
</dbReference>
<organism evidence="4">
    <name type="scientific">freshwater metagenome</name>
    <dbReference type="NCBI Taxonomy" id="449393"/>
    <lineage>
        <taxon>unclassified sequences</taxon>
        <taxon>metagenomes</taxon>
        <taxon>ecological metagenomes</taxon>
    </lineage>
</organism>
<proteinExistence type="predicted"/>
<dbReference type="AlphaFoldDB" id="A0A6J6UYY9"/>
<dbReference type="EMBL" id="CAEZSF010000322">
    <property type="protein sequence ID" value="CAB4558782.1"/>
    <property type="molecule type" value="Genomic_DNA"/>
</dbReference>
<dbReference type="PROSITE" id="PS50887">
    <property type="entry name" value="GGDEF"/>
    <property type="match status" value="1"/>
</dbReference>
<dbReference type="SUPFAM" id="SSF55073">
    <property type="entry name" value="Nucleotide cyclase"/>
    <property type="match status" value="1"/>
</dbReference>
<dbReference type="CDD" id="cd01948">
    <property type="entry name" value="EAL"/>
    <property type="match status" value="1"/>
</dbReference>